<feature type="domain" description="N-acetyltransferase" evidence="3">
    <location>
        <begin position="1"/>
        <end position="163"/>
    </location>
</feature>
<dbReference type="GO" id="GO:0016747">
    <property type="term" value="F:acyltransferase activity, transferring groups other than amino-acyl groups"/>
    <property type="evidence" value="ECO:0007669"/>
    <property type="project" value="InterPro"/>
</dbReference>
<dbReference type="EMBL" id="JABFMR010000016">
    <property type="protein sequence ID" value="NUT88291.1"/>
    <property type="molecule type" value="Genomic_DNA"/>
</dbReference>
<sequence length="171" mass="19070">MIRPATPDDLPSMVETYNQAIADKVFANCDVPHDSIEKFRLTYFGKDRRFAVLVYLSSDGDTVAWGALKPFSARPDDETMAEVAVYVRRDMRARGVGIRLLQALEVSAREAGFESLVAIILGPNHASARGCKSQGFAECVRIPRIARLENNLVDIVWLQKKMEGNAHGFDR</sequence>
<dbReference type="GeneID" id="55645064"/>
<dbReference type="KEGG" id="pcg:AXG94_11825"/>
<evidence type="ECO:0000313" key="5">
    <source>
        <dbReference type="EMBL" id="RMM52535.1"/>
    </source>
</evidence>
<dbReference type="SUPFAM" id="SSF55729">
    <property type="entry name" value="Acyl-CoA N-acyltransferases (Nat)"/>
    <property type="match status" value="1"/>
</dbReference>
<name>A0A3M3ESD4_9PSED</name>
<reference evidence="5 6" key="1">
    <citation type="submission" date="2018-08" db="EMBL/GenBank/DDBJ databases">
        <title>Recombination of ecologically and evolutionarily significant loci maintains genetic cohesion in the Pseudomonas syringae species complex.</title>
        <authorList>
            <person name="Dillon M."/>
            <person name="Thakur S."/>
            <person name="Almeida R.N.D."/>
            <person name="Weir B.S."/>
            <person name="Guttman D.S."/>
        </authorList>
    </citation>
    <scope>NUCLEOTIDE SEQUENCE [LARGE SCALE GENOMIC DNA]</scope>
    <source>
        <strain evidence="5 6">NCPPB2445</strain>
    </source>
</reference>
<accession>A0A3M3ESD4</accession>
<keyword evidence="1 4" id="KW-0808">Transferase</keyword>
<dbReference type="PROSITE" id="PS51186">
    <property type="entry name" value="GNAT"/>
    <property type="match status" value="1"/>
</dbReference>
<protein>
    <submittedName>
        <fullName evidence="4">N-acetyltransferase</fullName>
    </submittedName>
</protein>
<organism evidence="5 6">
    <name type="scientific">Pseudomonas corrugata</name>
    <dbReference type="NCBI Taxonomy" id="47879"/>
    <lineage>
        <taxon>Bacteria</taxon>
        <taxon>Pseudomonadati</taxon>
        <taxon>Pseudomonadota</taxon>
        <taxon>Gammaproteobacteria</taxon>
        <taxon>Pseudomonadales</taxon>
        <taxon>Pseudomonadaceae</taxon>
        <taxon>Pseudomonas</taxon>
    </lineage>
</organism>
<dbReference type="RefSeq" id="WP_024780084.1">
    <property type="nucleotide sequence ID" value="NZ_CP014262.1"/>
</dbReference>
<evidence type="ECO:0000313" key="7">
    <source>
        <dbReference type="Proteomes" id="UP000536720"/>
    </source>
</evidence>
<dbReference type="PANTHER" id="PTHR43877">
    <property type="entry name" value="AMINOALKYLPHOSPHONATE N-ACETYLTRANSFERASE-RELATED-RELATED"/>
    <property type="match status" value="1"/>
</dbReference>
<dbReference type="EMBL" id="RBOJ01000046">
    <property type="protein sequence ID" value="RMM52535.1"/>
    <property type="molecule type" value="Genomic_DNA"/>
</dbReference>
<dbReference type="OrthoDB" id="5459937at2"/>
<dbReference type="AlphaFoldDB" id="A0A3M3ESD4"/>
<dbReference type="InterPro" id="IPR016181">
    <property type="entry name" value="Acyl_CoA_acyltransferase"/>
</dbReference>
<dbReference type="Proteomes" id="UP000270661">
    <property type="component" value="Unassembled WGS sequence"/>
</dbReference>
<dbReference type="InterPro" id="IPR050832">
    <property type="entry name" value="Bact_Acetyltransf"/>
</dbReference>
<dbReference type="Gene3D" id="3.40.630.30">
    <property type="match status" value="1"/>
</dbReference>
<evidence type="ECO:0000313" key="6">
    <source>
        <dbReference type="Proteomes" id="UP000270661"/>
    </source>
</evidence>
<comment type="caution">
    <text evidence="5">The sequence shown here is derived from an EMBL/GenBank/DDBJ whole genome shotgun (WGS) entry which is preliminary data.</text>
</comment>
<keyword evidence="2" id="KW-0012">Acyltransferase</keyword>
<dbReference type="Pfam" id="PF00583">
    <property type="entry name" value="Acetyltransf_1"/>
    <property type="match status" value="1"/>
</dbReference>
<proteinExistence type="predicted"/>
<evidence type="ECO:0000256" key="1">
    <source>
        <dbReference type="ARBA" id="ARBA00022679"/>
    </source>
</evidence>
<evidence type="ECO:0000259" key="3">
    <source>
        <dbReference type="PROSITE" id="PS51186"/>
    </source>
</evidence>
<evidence type="ECO:0000256" key="2">
    <source>
        <dbReference type="ARBA" id="ARBA00023315"/>
    </source>
</evidence>
<dbReference type="CDD" id="cd04301">
    <property type="entry name" value="NAT_SF"/>
    <property type="match status" value="1"/>
</dbReference>
<dbReference type="InterPro" id="IPR000182">
    <property type="entry name" value="GNAT_dom"/>
</dbReference>
<gene>
    <name evidence="5" type="ORF">ALQ77_04414</name>
    <name evidence="4" type="ORF">HNO91_17790</name>
</gene>
<dbReference type="STRING" id="47879.AXG94_11825"/>
<dbReference type="Proteomes" id="UP000536720">
    <property type="component" value="Unassembled WGS sequence"/>
</dbReference>
<evidence type="ECO:0000313" key="4">
    <source>
        <dbReference type="EMBL" id="NUT88291.1"/>
    </source>
</evidence>
<keyword evidence="6" id="KW-1185">Reference proteome</keyword>
<reference evidence="4 7" key="2">
    <citation type="journal article" date="2020" name="Front. Plant Sci.">
        <title>Isolation of Rhizosphere Bacteria That Improve Quality and Water Stress Tolerance in Greenhouse Ornamentals.</title>
        <authorList>
            <person name="Nordstedt N.P."/>
            <person name="Jones M.L."/>
        </authorList>
    </citation>
    <scope>NUCLEOTIDE SEQUENCE [LARGE SCALE GENOMIC DNA]</scope>
    <source>
        <strain evidence="4 7">C7D2</strain>
    </source>
</reference>